<keyword evidence="4" id="KW-0597">Phosphoprotein</keyword>
<keyword evidence="14" id="KW-0807">Transducer</keyword>
<dbReference type="Pfam" id="PF01825">
    <property type="entry name" value="GPS"/>
    <property type="match status" value="1"/>
</dbReference>
<gene>
    <name evidence="23" type="primary">LOC106458177</name>
</gene>
<keyword evidence="10 16" id="KW-0472">Membrane</keyword>
<feature type="compositionally biased region" description="Polar residues" evidence="15">
    <location>
        <begin position="1126"/>
        <end position="1148"/>
    </location>
</feature>
<dbReference type="InterPro" id="IPR017983">
    <property type="entry name" value="GPCR_2_secretin-like_CS"/>
</dbReference>
<dbReference type="InterPro" id="IPR001879">
    <property type="entry name" value="GPCR_2_extracellular_dom"/>
</dbReference>
<dbReference type="PANTHER" id="PTHR12011:SF347">
    <property type="entry name" value="FI21270P1-RELATED"/>
    <property type="match status" value="1"/>
</dbReference>
<dbReference type="Gene3D" id="1.25.40.610">
    <property type="match status" value="1"/>
</dbReference>
<evidence type="ECO:0000256" key="17">
    <source>
        <dbReference type="SAM" id="SignalP"/>
    </source>
</evidence>
<dbReference type="SMART" id="SM00008">
    <property type="entry name" value="HormR"/>
    <property type="match status" value="1"/>
</dbReference>
<sequence length="1280" mass="143212">MDFSLLLFVLFFIATCSARRGSKPAQYRTAYACEGRDLNITCNPGYHILLIRANYGRFSIALCNENGALNWSVDCRSKNSFSVMQSRCAGLPSCTIEVSSKTFGDDPCPGTYKYLEVHYICGLDVSTTTTRRPRPQIIFPTIRSPVIKSTTELLKFLTKTSLTTTQTSSSTAITVMTTTTTVSSLLEPNSANPIQVFSSDEPSIISSSKNATDKYCPPVSSRGLFWNWTRIGQVMEQKCPDGAHGKATWTCSTSTNYWYPLTPNFRNCSSLWFGNFVERMHAVSKHESVVNVAEDLSRRTTKRRLYGKDIKEASFVMKGLVSATKNQPHYYSQNQKKELMQSLVKVSSNLLDRKQIESWEDLSPSKRRFSASTLLESLEDNALSLAKAQIAGDEFTHAEENVLASVKVIKAEGSSEVMFPQARDIMNTTWRGIENVVYIPGAVIQHFARFSEGYVSVIFMAYNNMENILQSHLLFPQHGPSQGQQEVSSEKIEQVVNSHVVSVSIGNTQFTHLPEPIILTFLNLQKENVTDPRCVFWDFETSDWSSQGCGVVSFNLSHTVCSCNHLTHFAVLMTIKAVELPIENSRALLVITYVGCSVSIISLVLAVITFQCFRSLQNDRTTIHKNLCLCLLVAEVLFVAGINQTSVPVLCGIVAGLLHYFFLAAFVWMFLEGFQLYLMLVEVFESEKSRVTWFYLLGYGVPAVIVFTSAAVDSHSYGTDQYCWLKADNYFIFSFIGPVIVILLANMVFLSIAVFVMCRHGNLKTAIKAKEQARLTKLSDPEDPSLHKVLITLWIRGATTLVVLLGLTWTFGLLYLNKESVIVAYIFTILNSLQGLFIFLFHCVRNKKVQKEYQKLIHQSDWLPDCLCKQKTQEQQSSIVTSSTTQPACSHSSPPHSWIITLGHDTPLVSSSLLNTTEDPATSRKINQNRRSSQNSSVSSQNLTSKSHLRNSLGNCIFNENLSEQDGRQTITRLHRPLAAGSVIENPMKAYDLYRLYKEQGVIHRSDMNQRMNPFLDHIYESIDTDQESLSSSYKCYQPSVSCNQMSPDGQYRYNYSPSHQSTSSIVCDQRPLLPAHLTNSPANLGHIPSDCQHSMPHCYPDETSYPKPGPLDSDISSVSSLDMKGNSSSSTLPAHSTTPSSEFSDGQLTSLSYHRQQRFLPAVTQNLYPQNEVLTINTTNYPSFNTVSVDPIKCYGTNVMNSDCYLGNKFMAKGQNSYPSDFTVADYSKGDRSDNCLALDQNNHSSDNAVVMAVLDGERVVCKLQPEDFKWSKHEPTLT</sequence>
<evidence type="ECO:0000256" key="5">
    <source>
        <dbReference type="ARBA" id="ARBA00022692"/>
    </source>
</evidence>
<dbReference type="Pfam" id="PF00002">
    <property type="entry name" value="7tm_2"/>
    <property type="match status" value="1"/>
</dbReference>
<feature type="signal peptide" evidence="17">
    <location>
        <begin position="1"/>
        <end position="18"/>
    </location>
</feature>
<dbReference type="PROSITE" id="PS50261">
    <property type="entry name" value="G_PROTEIN_RECEP_F2_4"/>
    <property type="match status" value="1"/>
</dbReference>
<evidence type="ECO:0000313" key="22">
    <source>
        <dbReference type="Proteomes" id="UP000694941"/>
    </source>
</evidence>
<evidence type="ECO:0000256" key="12">
    <source>
        <dbReference type="ARBA" id="ARBA00023170"/>
    </source>
</evidence>
<feature type="domain" description="GAIN-B" evidence="18">
    <location>
        <begin position="393"/>
        <end position="579"/>
    </location>
</feature>
<organism evidence="22 23">
    <name type="scientific">Limulus polyphemus</name>
    <name type="common">Atlantic horseshoe crab</name>
    <dbReference type="NCBI Taxonomy" id="6850"/>
    <lineage>
        <taxon>Eukaryota</taxon>
        <taxon>Metazoa</taxon>
        <taxon>Ecdysozoa</taxon>
        <taxon>Arthropoda</taxon>
        <taxon>Chelicerata</taxon>
        <taxon>Merostomata</taxon>
        <taxon>Xiphosura</taxon>
        <taxon>Limulidae</taxon>
        <taxon>Limulus</taxon>
    </lineage>
</organism>
<keyword evidence="7" id="KW-0430">Lectin</keyword>
<dbReference type="Pfam" id="PF02793">
    <property type="entry name" value="HRM"/>
    <property type="match status" value="1"/>
</dbReference>
<dbReference type="Gene3D" id="1.20.1070.10">
    <property type="entry name" value="Rhodopsin 7-helix transmembrane proteins"/>
    <property type="match status" value="1"/>
</dbReference>
<evidence type="ECO:0000256" key="16">
    <source>
        <dbReference type="SAM" id="Phobius"/>
    </source>
</evidence>
<dbReference type="InterPro" id="IPR000922">
    <property type="entry name" value="Lectin_gal-bd_dom"/>
</dbReference>
<keyword evidence="6 17" id="KW-0732">Signal</keyword>
<dbReference type="PROSITE" id="PS50228">
    <property type="entry name" value="SUEL_LECTIN"/>
    <property type="match status" value="1"/>
</dbReference>
<dbReference type="Gene3D" id="2.60.220.50">
    <property type="match status" value="1"/>
</dbReference>
<feature type="region of interest" description="Disordered" evidence="15">
    <location>
        <begin position="919"/>
        <end position="946"/>
    </location>
</feature>
<evidence type="ECO:0000256" key="15">
    <source>
        <dbReference type="SAM" id="MobiDB-lite"/>
    </source>
</evidence>
<dbReference type="InterPro" id="IPR046338">
    <property type="entry name" value="GAIN_dom_sf"/>
</dbReference>
<evidence type="ECO:0000259" key="19">
    <source>
        <dbReference type="PROSITE" id="PS50227"/>
    </source>
</evidence>
<accession>A0ABM1S8R7</accession>
<dbReference type="RefSeq" id="XP_022240022.1">
    <property type="nucleotide sequence ID" value="XM_022384314.1"/>
</dbReference>
<feature type="compositionally biased region" description="Low complexity" evidence="15">
    <location>
        <begin position="1112"/>
        <end position="1123"/>
    </location>
</feature>
<dbReference type="GeneID" id="106458177"/>
<evidence type="ECO:0000256" key="11">
    <source>
        <dbReference type="ARBA" id="ARBA00023157"/>
    </source>
</evidence>
<evidence type="ECO:0000256" key="7">
    <source>
        <dbReference type="ARBA" id="ARBA00022734"/>
    </source>
</evidence>
<feature type="domain" description="SUEL-type lectin" evidence="20">
    <location>
        <begin position="32"/>
        <end position="122"/>
    </location>
</feature>
<keyword evidence="3" id="KW-1003">Cell membrane</keyword>
<evidence type="ECO:0000256" key="10">
    <source>
        <dbReference type="ARBA" id="ARBA00023136"/>
    </source>
</evidence>
<dbReference type="PANTHER" id="PTHR12011">
    <property type="entry name" value="ADHESION G-PROTEIN COUPLED RECEPTOR"/>
    <property type="match status" value="1"/>
</dbReference>
<evidence type="ECO:0000256" key="9">
    <source>
        <dbReference type="ARBA" id="ARBA00023040"/>
    </source>
</evidence>
<feature type="domain" description="G-protein coupled receptors family 2 profile 2" evidence="21">
    <location>
        <begin position="588"/>
        <end position="846"/>
    </location>
</feature>
<feature type="transmembrane region" description="Helical" evidence="16">
    <location>
        <begin position="692"/>
        <end position="712"/>
    </location>
</feature>
<dbReference type="InterPro" id="IPR048072">
    <property type="entry name" value="7tmB2_latrophilin-like"/>
</dbReference>
<feature type="transmembrane region" description="Helical" evidence="16">
    <location>
        <begin position="822"/>
        <end position="844"/>
    </location>
</feature>
<dbReference type="InterPro" id="IPR057244">
    <property type="entry name" value="GAIN_B"/>
</dbReference>
<keyword evidence="8 16" id="KW-1133">Transmembrane helix</keyword>
<keyword evidence="12" id="KW-0675">Receptor</keyword>
<evidence type="ECO:0000256" key="13">
    <source>
        <dbReference type="ARBA" id="ARBA00023180"/>
    </source>
</evidence>
<feature type="compositionally biased region" description="Low complexity" evidence="15">
    <location>
        <begin position="923"/>
        <end position="946"/>
    </location>
</feature>
<feature type="transmembrane region" description="Helical" evidence="16">
    <location>
        <begin position="793"/>
        <end position="816"/>
    </location>
</feature>
<dbReference type="SMART" id="SM00303">
    <property type="entry name" value="GPS"/>
    <property type="match status" value="1"/>
</dbReference>
<keyword evidence="22" id="KW-1185">Reference proteome</keyword>
<feature type="region of interest" description="Disordered" evidence="15">
    <location>
        <begin position="1099"/>
        <end position="1148"/>
    </location>
</feature>
<dbReference type="InterPro" id="IPR043159">
    <property type="entry name" value="Lectin_gal-bd_sf"/>
</dbReference>
<dbReference type="Gene3D" id="2.60.120.740">
    <property type="match status" value="1"/>
</dbReference>
<comment type="similarity">
    <text evidence="2">Belongs to the G-protein coupled receptor 2 family. LN-TM7 subfamily.</text>
</comment>
<dbReference type="InterPro" id="IPR017981">
    <property type="entry name" value="GPCR_2-like_7TM"/>
</dbReference>
<feature type="transmembrane region" description="Helical" evidence="16">
    <location>
        <begin position="647"/>
        <end position="671"/>
    </location>
</feature>
<dbReference type="Proteomes" id="UP000694941">
    <property type="component" value="Unplaced"/>
</dbReference>
<dbReference type="PROSITE" id="PS50221">
    <property type="entry name" value="GAIN_B"/>
    <property type="match status" value="1"/>
</dbReference>
<keyword evidence="9" id="KW-0297">G-protein coupled receptor</keyword>
<dbReference type="InterPro" id="IPR000832">
    <property type="entry name" value="GPCR_2_secretin-like"/>
</dbReference>
<feature type="domain" description="G-protein coupled receptors family 2 profile 1" evidence="19">
    <location>
        <begin position="212"/>
        <end position="272"/>
    </location>
</feature>
<evidence type="ECO:0000259" key="20">
    <source>
        <dbReference type="PROSITE" id="PS50228"/>
    </source>
</evidence>
<dbReference type="PROSITE" id="PS50227">
    <property type="entry name" value="G_PROTEIN_RECEP_F2_3"/>
    <property type="match status" value="1"/>
</dbReference>
<evidence type="ECO:0000256" key="4">
    <source>
        <dbReference type="ARBA" id="ARBA00022553"/>
    </source>
</evidence>
<feature type="transmembrane region" description="Helical" evidence="16">
    <location>
        <begin position="587"/>
        <end position="610"/>
    </location>
</feature>
<proteinExistence type="inferred from homology"/>
<dbReference type="CDD" id="cd15440">
    <property type="entry name" value="7tmB2_latrophilin-like_invertebrate"/>
    <property type="match status" value="1"/>
</dbReference>
<keyword evidence="13" id="KW-0325">Glycoprotein</keyword>
<dbReference type="Pfam" id="PF16489">
    <property type="entry name" value="GAIN"/>
    <property type="match status" value="1"/>
</dbReference>
<keyword evidence="5 16" id="KW-0812">Transmembrane</keyword>
<protein>
    <submittedName>
        <fullName evidence="23">Adhesion G protein-coupled receptor L3-like isoform X1</fullName>
    </submittedName>
</protein>
<comment type="subcellular location">
    <subcellularLocation>
        <location evidence="1">Cell membrane</location>
        <topology evidence="1">Multi-pass membrane protein</topology>
    </subcellularLocation>
</comment>
<dbReference type="Pfam" id="PF02140">
    <property type="entry name" value="SUEL_Lectin"/>
    <property type="match status" value="1"/>
</dbReference>
<evidence type="ECO:0000313" key="23">
    <source>
        <dbReference type="RefSeq" id="XP_022240022.1"/>
    </source>
</evidence>
<dbReference type="InterPro" id="IPR032471">
    <property type="entry name" value="AGRL2-4_GAIN_subdom_A"/>
</dbReference>
<dbReference type="PRINTS" id="PR00249">
    <property type="entry name" value="GPCRSECRETIN"/>
</dbReference>
<evidence type="ECO:0000256" key="8">
    <source>
        <dbReference type="ARBA" id="ARBA00022989"/>
    </source>
</evidence>
<dbReference type="InterPro" id="IPR000203">
    <property type="entry name" value="GPS"/>
</dbReference>
<evidence type="ECO:0000259" key="18">
    <source>
        <dbReference type="PROSITE" id="PS50221"/>
    </source>
</evidence>
<feature type="chain" id="PRO_5046569812" evidence="17">
    <location>
        <begin position="19"/>
        <end position="1280"/>
    </location>
</feature>
<dbReference type="PROSITE" id="PS00650">
    <property type="entry name" value="G_PROTEIN_RECEP_F2_2"/>
    <property type="match status" value="1"/>
</dbReference>
<evidence type="ECO:0000259" key="21">
    <source>
        <dbReference type="PROSITE" id="PS50261"/>
    </source>
</evidence>
<name>A0ABM1S8R7_LIMPO</name>
<dbReference type="Gene3D" id="4.10.1240.10">
    <property type="entry name" value="GPCR, family 2, extracellular hormone receptor domain"/>
    <property type="match status" value="1"/>
</dbReference>
<feature type="transmembrane region" description="Helical" evidence="16">
    <location>
        <begin position="732"/>
        <end position="758"/>
    </location>
</feature>
<reference evidence="23" key="1">
    <citation type="submission" date="2025-08" db="UniProtKB">
        <authorList>
            <consortium name="RefSeq"/>
        </authorList>
    </citation>
    <scope>IDENTIFICATION</scope>
    <source>
        <tissue evidence="23">Muscle</tissue>
    </source>
</reference>
<evidence type="ECO:0000256" key="1">
    <source>
        <dbReference type="ARBA" id="ARBA00004651"/>
    </source>
</evidence>
<evidence type="ECO:0000256" key="6">
    <source>
        <dbReference type="ARBA" id="ARBA00022729"/>
    </source>
</evidence>
<evidence type="ECO:0000256" key="2">
    <source>
        <dbReference type="ARBA" id="ARBA00010933"/>
    </source>
</evidence>
<dbReference type="CDD" id="cd22830">
    <property type="entry name" value="Gal_Rha_Lectin_dCirl"/>
    <property type="match status" value="1"/>
</dbReference>
<evidence type="ECO:0000256" key="14">
    <source>
        <dbReference type="ARBA" id="ARBA00023224"/>
    </source>
</evidence>
<evidence type="ECO:0000256" key="3">
    <source>
        <dbReference type="ARBA" id="ARBA00022475"/>
    </source>
</evidence>
<dbReference type="InterPro" id="IPR036445">
    <property type="entry name" value="GPCR_2_extracell_dom_sf"/>
</dbReference>
<keyword evidence="11" id="KW-1015">Disulfide bond</keyword>